<gene>
    <name evidence="2" type="primary">LOC108274705</name>
</gene>
<reference evidence="1" key="1">
    <citation type="journal article" date="2016" name="Nat. Commun.">
        <title>The channel catfish genome sequence provides insights into the evolution of scale formation in teleosts.</title>
        <authorList>
            <person name="Liu Z."/>
            <person name="Liu S."/>
            <person name="Yao J."/>
            <person name="Bao L."/>
            <person name="Zhang J."/>
            <person name="Li Y."/>
            <person name="Jiang C."/>
            <person name="Sun L."/>
            <person name="Wang R."/>
            <person name="Zhang Y."/>
            <person name="Zhou T."/>
            <person name="Zeng Q."/>
            <person name="Fu Q."/>
            <person name="Gao S."/>
            <person name="Li N."/>
            <person name="Koren S."/>
            <person name="Jiang Y."/>
            <person name="Zimin A."/>
            <person name="Xu P."/>
            <person name="Phillippy A.M."/>
            <person name="Geng X."/>
            <person name="Song L."/>
            <person name="Sun F."/>
            <person name="Li C."/>
            <person name="Wang X."/>
            <person name="Chen A."/>
            <person name="Jin Y."/>
            <person name="Yuan Z."/>
            <person name="Yang Y."/>
            <person name="Tan S."/>
            <person name="Peatman E."/>
            <person name="Lu J."/>
            <person name="Qin Z."/>
            <person name="Dunham R."/>
            <person name="Li Z."/>
            <person name="Sonstegard T."/>
            <person name="Feng J."/>
            <person name="Danzmann R.G."/>
            <person name="Schroeder S."/>
            <person name="Scheffler B."/>
            <person name="Duke M.V."/>
            <person name="Ballard L."/>
            <person name="Kucuktas H."/>
            <person name="Kaltenboeck L."/>
            <person name="Liu H."/>
            <person name="Armbruster J."/>
            <person name="Xie Y."/>
            <person name="Kirby M.L."/>
            <person name="Tian Y."/>
            <person name="Flanagan M.E."/>
            <person name="Mu W."/>
            <person name="Waldbieser G.C."/>
        </authorList>
    </citation>
    <scope>NUCLEOTIDE SEQUENCE [LARGE SCALE GENOMIC DNA]</scope>
    <source>
        <strain evidence="1">SDA103</strain>
    </source>
</reference>
<sequence length="135" mass="15509">MVAALQGALKGTELSKAVQGNVEKHLAEQQKQQHSDLDKRYMESQDLSLIKDCQKLQEDFTSFDEELTALREINKGRESSYAKLESEQKELSNLKEELEADKRDLVRTLERKSREVEGQSRKRGHCLFMESPAVL</sequence>
<keyword evidence="1" id="KW-1185">Reference proteome</keyword>
<dbReference type="Proteomes" id="UP000221080">
    <property type="component" value="Chromosome 2"/>
</dbReference>
<protein>
    <submittedName>
        <fullName evidence="2">Nucleoprotein TPR</fullName>
    </submittedName>
</protein>
<dbReference type="GeneID" id="108274705"/>
<proteinExistence type="predicted"/>
<dbReference type="KEGG" id="ipu:108274705"/>
<dbReference type="AlphaFoldDB" id="A0A2D0SCM5"/>
<dbReference type="RefSeq" id="XP_017340477.1">
    <property type="nucleotide sequence ID" value="XM_017484988.3"/>
</dbReference>
<organism evidence="1 2">
    <name type="scientific">Ictalurus punctatus</name>
    <name type="common">Channel catfish</name>
    <name type="synonym">Silurus punctatus</name>
    <dbReference type="NCBI Taxonomy" id="7998"/>
    <lineage>
        <taxon>Eukaryota</taxon>
        <taxon>Metazoa</taxon>
        <taxon>Chordata</taxon>
        <taxon>Craniata</taxon>
        <taxon>Vertebrata</taxon>
        <taxon>Euteleostomi</taxon>
        <taxon>Actinopterygii</taxon>
        <taxon>Neopterygii</taxon>
        <taxon>Teleostei</taxon>
        <taxon>Ostariophysi</taxon>
        <taxon>Siluriformes</taxon>
        <taxon>Ictaluridae</taxon>
        <taxon>Ictalurus</taxon>
    </lineage>
</organism>
<dbReference type="OrthoDB" id="343070at2759"/>
<name>A0A2D0SCM5_ICTPU</name>
<accession>A0A2D0SCM5</accession>
<evidence type="ECO:0000313" key="1">
    <source>
        <dbReference type="Proteomes" id="UP000221080"/>
    </source>
</evidence>
<reference evidence="2" key="2">
    <citation type="submission" date="2025-08" db="UniProtKB">
        <authorList>
            <consortium name="RefSeq"/>
        </authorList>
    </citation>
    <scope>IDENTIFICATION</scope>
    <source>
        <tissue evidence="2">Blood</tissue>
    </source>
</reference>
<evidence type="ECO:0000313" key="2">
    <source>
        <dbReference type="RefSeq" id="XP_017340477.1"/>
    </source>
</evidence>